<dbReference type="eggNOG" id="ENOG5033CAZ">
    <property type="taxonomic scope" value="Bacteria"/>
</dbReference>
<dbReference type="STRING" id="573370.DMR_04090"/>
<keyword evidence="2" id="KW-1185">Reference proteome</keyword>
<dbReference type="Proteomes" id="UP000009071">
    <property type="component" value="Chromosome"/>
</dbReference>
<protein>
    <recommendedName>
        <fullName evidence="3">DUF1565 domain-containing protein</fullName>
    </recommendedName>
</protein>
<dbReference type="AlphaFoldDB" id="C4XHD2"/>
<evidence type="ECO:0000313" key="1">
    <source>
        <dbReference type="EMBL" id="BAH73900.1"/>
    </source>
</evidence>
<dbReference type="EMBL" id="AP010904">
    <property type="protein sequence ID" value="BAH73900.1"/>
    <property type="molecule type" value="Genomic_DNA"/>
</dbReference>
<dbReference type="Gene3D" id="3.30.1910.20">
    <property type="entry name" value="asparaginyl-tRNA synthetase, N-terminal domain"/>
    <property type="match status" value="1"/>
</dbReference>
<dbReference type="HOGENOM" id="CLU_584914_0_0_7"/>
<dbReference type="KEGG" id="dma:DMR_04090"/>
<gene>
    <name evidence="1" type="ordered locus">DMR_04090</name>
</gene>
<evidence type="ECO:0008006" key="3">
    <source>
        <dbReference type="Google" id="ProtNLM"/>
    </source>
</evidence>
<evidence type="ECO:0000313" key="2">
    <source>
        <dbReference type="Proteomes" id="UP000009071"/>
    </source>
</evidence>
<dbReference type="SUPFAM" id="SSF51126">
    <property type="entry name" value="Pectin lyase-like"/>
    <property type="match status" value="1"/>
</dbReference>
<accession>C4XHD2</accession>
<sequence>MRQDMTTPVYDSVAFLASDTFAVFNAAGDSFVSAFAPGLRLRADCGTDGVLFGTVASSSHDAETGRTVVATAMDGGAALTANLAEVLHGNDVPESLCAHAALHALGGRDALPAASTGVPGLVALANAAETRAGAEAAKAVTPAGLAAAVKGLITTNTTIYVATTGNDTSGDGSSAAPYASIAKALSSIANKLIASGAVVTIQVADGTYYSNSTITIDHPDADKTQILGNTSTETTVPIASIDTLAQTLTIVGNYLSNADGAKNIQPGDIIGLTGSSTSGLNGAYLVSGVSFDGTNTIIACLAEAIASATVGGGVAVIKPCNRVQLNFASGVHGVTFAVPTTFKNLKGLRLNSLGGSSRGLYAPRAAAANVGGQLIFHGWAVGVYAASQTIFDLTTAYFYGCTTAVLGYMSKANLYTGCVISKCTTGINAQRGSYIFSNSTVFRANTTDTSPALNTAGFNGQSYITTS</sequence>
<name>C4XHD2_SOLM1</name>
<dbReference type="InterPro" id="IPR011050">
    <property type="entry name" value="Pectin_lyase_fold/virulence"/>
</dbReference>
<organism evidence="1 2">
    <name type="scientific">Solidesulfovibrio magneticus (strain ATCC 700980 / DSM 13731 / RS-1)</name>
    <name type="common">Desulfovibrio magneticus</name>
    <dbReference type="NCBI Taxonomy" id="573370"/>
    <lineage>
        <taxon>Bacteria</taxon>
        <taxon>Pseudomonadati</taxon>
        <taxon>Thermodesulfobacteriota</taxon>
        <taxon>Desulfovibrionia</taxon>
        <taxon>Desulfovibrionales</taxon>
        <taxon>Desulfovibrionaceae</taxon>
        <taxon>Solidesulfovibrio</taxon>
    </lineage>
</organism>
<reference evidence="1 2" key="1">
    <citation type="journal article" date="2009" name="Genome Res.">
        <title>Whole genome sequence of Desulfovibrio magneticus strain RS-1 revealed common gene clusters in magnetotactic bacteria.</title>
        <authorList>
            <person name="Nakazawa H."/>
            <person name="Arakaki A."/>
            <person name="Narita-Yamada S."/>
            <person name="Yashiro I."/>
            <person name="Jinno K."/>
            <person name="Aoki N."/>
            <person name="Tsuruyama A."/>
            <person name="Okamura Y."/>
            <person name="Tanikawa S."/>
            <person name="Fujita N."/>
            <person name="Takeyama H."/>
            <person name="Matsunaga T."/>
        </authorList>
    </citation>
    <scope>NUCLEOTIDE SEQUENCE [LARGE SCALE GENOMIC DNA]</scope>
    <source>
        <strain evidence="2">ATCC 700980 / DSM 13731 / RS-1</strain>
    </source>
</reference>
<proteinExistence type="predicted"/>